<comment type="caution">
    <text evidence="1">The sequence shown here is derived from an EMBL/GenBank/DDBJ whole genome shotgun (WGS) entry which is preliminary data.</text>
</comment>
<sequence>MGDFNDISSFDEWVGGRNGNPRRMRWFCDQINFCGLCDLGAVSPRMTWKGPKLPGCARLYECLDKAFGNSMLLQTMPDSFLKVLPRTQFSDHNPIILSVGFKISDRRVKKPFRFEAMWLLHDNFTDFIDANWCVQDHLETNLDNLQFQLKEWNREVFGLVEKRKADLLARINGIQKSKSYPFSNFLYNLERQLQRELEEVLRAEEFKWFQKSRTTWVSKCDRNTRFYHLSTNIQRKRSRIIALKDGSGNWVEDEDTLKSLVVTHFKQIYQEEVVTDCNLITNFSFPTVLDDRLQNLGLVLSDEEIKQALFSMGPFKAPGDDRFPPVFFQANWSKVGLDICSFVKKLFNGSLSVKEANKTLITLIPKKDNLEYVHQFRHISLCSVHYKCVTKVLCNTLDF</sequence>
<gene>
    <name evidence="1" type="ORF">QN277_025477</name>
</gene>
<dbReference type="SUPFAM" id="SSF56219">
    <property type="entry name" value="DNase I-like"/>
    <property type="match status" value="1"/>
</dbReference>
<name>A0AAE1K2X2_9FABA</name>
<reference evidence="1" key="1">
    <citation type="submission" date="2023-10" db="EMBL/GenBank/DDBJ databases">
        <title>Chromosome-level genome of the transformable northern wattle, Acacia crassicarpa.</title>
        <authorList>
            <person name="Massaro I."/>
            <person name="Sinha N.R."/>
            <person name="Poethig S."/>
            <person name="Leichty A.R."/>
        </authorList>
    </citation>
    <scope>NUCLEOTIDE SEQUENCE</scope>
    <source>
        <strain evidence="1">Acra3RX</strain>
        <tissue evidence="1">Leaf</tissue>
    </source>
</reference>
<dbReference type="AlphaFoldDB" id="A0AAE1K2X2"/>
<proteinExistence type="predicted"/>
<organism evidence="1 2">
    <name type="scientific">Acacia crassicarpa</name>
    <name type="common">northern wattle</name>
    <dbReference type="NCBI Taxonomy" id="499986"/>
    <lineage>
        <taxon>Eukaryota</taxon>
        <taxon>Viridiplantae</taxon>
        <taxon>Streptophyta</taxon>
        <taxon>Embryophyta</taxon>
        <taxon>Tracheophyta</taxon>
        <taxon>Spermatophyta</taxon>
        <taxon>Magnoliopsida</taxon>
        <taxon>eudicotyledons</taxon>
        <taxon>Gunneridae</taxon>
        <taxon>Pentapetalae</taxon>
        <taxon>rosids</taxon>
        <taxon>fabids</taxon>
        <taxon>Fabales</taxon>
        <taxon>Fabaceae</taxon>
        <taxon>Caesalpinioideae</taxon>
        <taxon>mimosoid clade</taxon>
        <taxon>Acacieae</taxon>
        <taxon>Acacia</taxon>
    </lineage>
</organism>
<accession>A0AAE1K2X2</accession>
<evidence type="ECO:0000313" key="1">
    <source>
        <dbReference type="EMBL" id="KAK4264274.1"/>
    </source>
</evidence>
<dbReference type="PANTHER" id="PTHR33710:SF71">
    <property type="entry name" value="ENDONUCLEASE_EXONUCLEASE_PHOSPHATASE DOMAIN-CONTAINING PROTEIN"/>
    <property type="match status" value="1"/>
</dbReference>
<dbReference type="EMBL" id="JAWXYG010000008">
    <property type="protein sequence ID" value="KAK4264274.1"/>
    <property type="molecule type" value="Genomic_DNA"/>
</dbReference>
<evidence type="ECO:0000313" key="2">
    <source>
        <dbReference type="Proteomes" id="UP001293593"/>
    </source>
</evidence>
<dbReference type="Proteomes" id="UP001293593">
    <property type="component" value="Unassembled WGS sequence"/>
</dbReference>
<protein>
    <recommendedName>
        <fullName evidence="3">Reverse transcriptase</fullName>
    </recommendedName>
</protein>
<keyword evidence="2" id="KW-1185">Reference proteome</keyword>
<dbReference type="InterPro" id="IPR036691">
    <property type="entry name" value="Endo/exonu/phosph_ase_sf"/>
</dbReference>
<dbReference type="PANTHER" id="PTHR33710">
    <property type="entry name" value="BNAC02G09200D PROTEIN"/>
    <property type="match status" value="1"/>
</dbReference>
<evidence type="ECO:0008006" key="3">
    <source>
        <dbReference type="Google" id="ProtNLM"/>
    </source>
</evidence>